<name>A0A919YFR0_9BACL</name>
<evidence type="ECO:0000313" key="2">
    <source>
        <dbReference type="EMBL" id="GIO48335.1"/>
    </source>
</evidence>
<dbReference type="Pfam" id="PF18910">
    <property type="entry name" value="DUF5665"/>
    <property type="match status" value="1"/>
</dbReference>
<evidence type="ECO:0000256" key="1">
    <source>
        <dbReference type="SAM" id="Phobius"/>
    </source>
</evidence>
<keyword evidence="1" id="KW-0812">Transmembrane</keyword>
<proteinExistence type="predicted"/>
<sequence>MNKAPNDPGEHPFELRHEVKRLNGRLDQIAAALEKAEIKDIIQNYSSPKRRLWTNFTSGIARGLGLSLGTFIILGCLGYILSLFVKMPVIGEYIADLLHYIEEFKR</sequence>
<keyword evidence="1" id="KW-0472">Membrane</keyword>
<keyword evidence="1" id="KW-1133">Transmembrane helix</keyword>
<feature type="transmembrane region" description="Helical" evidence="1">
    <location>
        <begin position="59"/>
        <end position="81"/>
    </location>
</feature>
<dbReference type="RefSeq" id="WP_194232478.1">
    <property type="nucleotide sequence ID" value="NZ_AP025343.1"/>
</dbReference>
<organism evidence="2 3">
    <name type="scientific">Paenibacillus azoreducens</name>
    <dbReference type="NCBI Taxonomy" id="116718"/>
    <lineage>
        <taxon>Bacteria</taxon>
        <taxon>Bacillati</taxon>
        <taxon>Bacillota</taxon>
        <taxon>Bacilli</taxon>
        <taxon>Bacillales</taxon>
        <taxon>Paenibacillaceae</taxon>
        <taxon>Paenibacillus</taxon>
    </lineage>
</organism>
<dbReference type="EMBL" id="BORT01000013">
    <property type="protein sequence ID" value="GIO48335.1"/>
    <property type="molecule type" value="Genomic_DNA"/>
</dbReference>
<dbReference type="Proteomes" id="UP000682811">
    <property type="component" value="Unassembled WGS sequence"/>
</dbReference>
<evidence type="ECO:0000313" key="3">
    <source>
        <dbReference type="Proteomes" id="UP000682811"/>
    </source>
</evidence>
<accession>A0A919YFR0</accession>
<gene>
    <name evidence="2" type="ORF">J34TS1_31000</name>
</gene>
<keyword evidence="3" id="KW-1185">Reference proteome</keyword>
<reference evidence="2 3" key="1">
    <citation type="submission" date="2021-03" db="EMBL/GenBank/DDBJ databases">
        <title>Antimicrobial resistance genes in bacteria isolated from Japanese honey, and their potential for conferring macrolide and lincosamide resistance in the American foulbrood pathogen Paenibacillus larvae.</title>
        <authorList>
            <person name="Okamoto M."/>
            <person name="Kumagai M."/>
            <person name="Kanamori H."/>
            <person name="Takamatsu D."/>
        </authorList>
    </citation>
    <scope>NUCLEOTIDE SEQUENCE [LARGE SCALE GENOMIC DNA]</scope>
    <source>
        <strain evidence="2 3">J34TS1</strain>
    </source>
</reference>
<comment type="caution">
    <text evidence="2">The sequence shown here is derived from an EMBL/GenBank/DDBJ whole genome shotgun (WGS) entry which is preliminary data.</text>
</comment>
<dbReference type="AlphaFoldDB" id="A0A919YFR0"/>
<protein>
    <submittedName>
        <fullName evidence="2">Uncharacterized protein</fullName>
    </submittedName>
</protein>
<dbReference type="InterPro" id="IPR043723">
    <property type="entry name" value="DUF5665"/>
</dbReference>